<dbReference type="Proteomes" id="UP001501842">
    <property type="component" value="Unassembled WGS sequence"/>
</dbReference>
<evidence type="ECO:0000313" key="3">
    <source>
        <dbReference type="Proteomes" id="UP001501842"/>
    </source>
</evidence>
<organism evidence="2 3">
    <name type="scientific">Actinocorallia aurantiaca</name>
    <dbReference type="NCBI Taxonomy" id="46204"/>
    <lineage>
        <taxon>Bacteria</taxon>
        <taxon>Bacillati</taxon>
        <taxon>Actinomycetota</taxon>
        <taxon>Actinomycetes</taxon>
        <taxon>Streptosporangiales</taxon>
        <taxon>Thermomonosporaceae</taxon>
        <taxon>Actinocorallia</taxon>
    </lineage>
</organism>
<dbReference type="Pfam" id="PF24712">
    <property type="entry name" value="YxiG_2"/>
    <property type="match status" value="1"/>
</dbReference>
<proteinExistence type="predicted"/>
<dbReference type="EMBL" id="BAAATZ010000025">
    <property type="protein sequence ID" value="GAA2733442.1"/>
    <property type="molecule type" value="Genomic_DNA"/>
</dbReference>
<evidence type="ECO:0000313" key="2">
    <source>
        <dbReference type="EMBL" id="GAA2733442.1"/>
    </source>
</evidence>
<gene>
    <name evidence="2" type="ORF">GCM10010439_53490</name>
</gene>
<comment type="caution">
    <text evidence="2">The sequence shown here is derived from an EMBL/GenBank/DDBJ whole genome shotgun (WGS) entry which is preliminary data.</text>
</comment>
<protein>
    <recommendedName>
        <fullName evidence="1">YxiG-like domain-containing protein</fullName>
    </recommendedName>
</protein>
<dbReference type="RefSeq" id="WP_344454043.1">
    <property type="nucleotide sequence ID" value="NZ_BAAATZ010000025.1"/>
</dbReference>
<evidence type="ECO:0000259" key="1">
    <source>
        <dbReference type="Pfam" id="PF24712"/>
    </source>
</evidence>
<sequence>MDVSELQRALDEIFDGAVTRHGFVDYMRDYEMIVHVTADPSTGIPPADLRYLFRYCVHARCETTVPPGIWSGSLDDRLTDYATGVDLDGYVWGVKWHALYPGATIVVESPVARRWATALGIDFHEVRIQTNAHDLALVFSELHVEELEQGDVPEG</sequence>
<accession>A0ABN3UID5</accession>
<reference evidence="2 3" key="1">
    <citation type="journal article" date="2019" name="Int. J. Syst. Evol. Microbiol.">
        <title>The Global Catalogue of Microorganisms (GCM) 10K type strain sequencing project: providing services to taxonomists for standard genome sequencing and annotation.</title>
        <authorList>
            <consortium name="The Broad Institute Genomics Platform"/>
            <consortium name="The Broad Institute Genome Sequencing Center for Infectious Disease"/>
            <person name="Wu L."/>
            <person name="Ma J."/>
        </authorList>
    </citation>
    <scope>NUCLEOTIDE SEQUENCE [LARGE SCALE GENOMIC DNA]</scope>
    <source>
        <strain evidence="2 3">JCM 8201</strain>
    </source>
</reference>
<feature type="domain" description="YxiG-like" evidence="1">
    <location>
        <begin position="2"/>
        <end position="152"/>
    </location>
</feature>
<name>A0ABN3UID5_9ACTN</name>
<dbReference type="InterPro" id="IPR058188">
    <property type="entry name" value="YxiG-like"/>
</dbReference>
<keyword evidence="3" id="KW-1185">Reference proteome</keyword>